<organism evidence="1">
    <name type="scientific">bioreactor metagenome</name>
    <dbReference type="NCBI Taxonomy" id="1076179"/>
    <lineage>
        <taxon>unclassified sequences</taxon>
        <taxon>metagenomes</taxon>
        <taxon>ecological metagenomes</taxon>
    </lineage>
</organism>
<protein>
    <submittedName>
        <fullName evidence="1">Uncharacterized protein</fullName>
    </submittedName>
</protein>
<gene>
    <name evidence="1" type="ORF">SDC9_195462</name>
</gene>
<dbReference type="AlphaFoldDB" id="A0A645I9D1"/>
<proteinExistence type="predicted"/>
<evidence type="ECO:0000313" key="1">
    <source>
        <dbReference type="EMBL" id="MPN47858.1"/>
    </source>
</evidence>
<accession>A0A645I9D1</accession>
<name>A0A645I9D1_9ZZZZ</name>
<reference evidence="1" key="1">
    <citation type="submission" date="2019-08" db="EMBL/GenBank/DDBJ databases">
        <authorList>
            <person name="Kucharzyk K."/>
            <person name="Murdoch R.W."/>
            <person name="Higgins S."/>
            <person name="Loffler F."/>
        </authorList>
    </citation>
    <scope>NUCLEOTIDE SEQUENCE</scope>
</reference>
<comment type="caution">
    <text evidence="1">The sequence shown here is derived from an EMBL/GenBank/DDBJ whole genome shotgun (WGS) entry which is preliminary data.</text>
</comment>
<sequence length="86" mass="9491">MVQILWNPFDHEAGGGRAKPKIPVFIPISKDFFFAIAADFIVKFTLHEHAGTGYPLVADHVAGAEYWHVPKESSAAEGPKLRIYAV</sequence>
<dbReference type="EMBL" id="VSSQ01109666">
    <property type="protein sequence ID" value="MPN47858.1"/>
    <property type="molecule type" value="Genomic_DNA"/>
</dbReference>